<dbReference type="STRING" id="1317125.SAMN05444128_3401"/>
<keyword evidence="1" id="KW-0732">Signal</keyword>
<evidence type="ECO:0000313" key="3">
    <source>
        <dbReference type="EMBL" id="SIT94029.1"/>
    </source>
</evidence>
<proteinExistence type="predicted"/>
<evidence type="ECO:0000313" key="4">
    <source>
        <dbReference type="Proteomes" id="UP000187181"/>
    </source>
</evidence>
<evidence type="ECO:0000259" key="2">
    <source>
        <dbReference type="Pfam" id="PF13472"/>
    </source>
</evidence>
<dbReference type="InterPro" id="IPR051532">
    <property type="entry name" value="Ester_Hydrolysis_Enzymes"/>
</dbReference>
<dbReference type="InterPro" id="IPR036514">
    <property type="entry name" value="SGNH_hydro_sf"/>
</dbReference>
<dbReference type="PANTHER" id="PTHR30383">
    <property type="entry name" value="THIOESTERASE 1/PROTEASE 1/LYSOPHOSPHOLIPASE L1"/>
    <property type="match status" value="1"/>
</dbReference>
<organism evidence="3 4">
    <name type="scientific">Pontibacter indicus</name>
    <dbReference type="NCBI Taxonomy" id="1317125"/>
    <lineage>
        <taxon>Bacteria</taxon>
        <taxon>Pseudomonadati</taxon>
        <taxon>Bacteroidota</taxon>
        <taxon>Cytophagia</taxon>
        <taxon>Cytophagales</taxon>
        <taxon>Hymenobacteraceae</taxon>
        <taxon>Pontibacter</taxon>
    </lineage>
</organism>
<dbReference type="OrthoDB" id="9786188at2"/>
<dbReference type="PANTHER" id="PTHR30383:SF5">
    <property type="entry name" value="SGNH HYDROLASE-TYPE ESTERASE DOMAIN-CONTAINING PROTEIN"/>
    <property type="match status" value="1"/>
</dbReference>
<dbReference type="InterPro" id="IPR013783">
    <property type="entry name" value="Ig-like_fold"/>
</dbReference>
<accession>A0A1R3XQ37</accession>
<feature type="signal peptide" evidence="1">
    <location>
        <begin position="1"/>
        <end position="23"/>
    </location>
</feature>
<dbReference type="EMBL" id="FTPP01000003">
    <property type="protein sequence ID" value="SIT94029.1"/>
    <property type="molecule type" value="Genomic_DNA"/>
</dbReference>
<dbReference type="Gene3D" id="3.40.50.1110">
    <property type="entry name" value="SGNH hydrolase"/>
    <property type="match status" value="1"/>
</dbReference>
<dbReference type="Proteomes" id="UP000187181">
    <property type="component" value="Unassembled WGS sequence"/>
</dbReference>
<keyword evidence="3" id="KW-0378">Hydrolase</keyword>
<dbReference type="Pfam" id="PF13472">
    <property type="entry name" value="Lipase_GDSL_2"/>
    <property type="match status" value="1"/>
</dbReference>
<feature type="chain" id="PRO_5013272309" evidence="1">
    <location>
        <begin position="24"/>
        <end position="461"/>
    </location>
</feature>
<gene>
    <name evidence="3" type="ORF">SAMN05444128_3401</name>
</gene>
<reference evidence="4" key="1">
    <citation type="submission" date="2017-01" db="EMBL/GenBank/DDBJ databases">
        <authorList>
            <person name="Varghese N."/>
            <person name="Submissions S."/>
        </authorList>
    </citation>
    <scope>NUCLEOTIDE SEQUENCE [LARGE SCALE GENOMIC DNA]</scope>
    <source>
        <strain evidence="4">LP100</strain>
    </source>
</reference>
<name>A0A1R3XQ37_9BACT</name>
<dbReference type="GO" id="GO:0004622">
    <property type="term" value="F:phosphatidylcholine lysophospholipase activity"/>
    <property type="evidence" value="ECO:0007669"/>
    <property type="project" value="TreeGrafter"/>
</dbReference>
<feature type="domain" description="SGNH hydrolase-type esterase" evidence="2">
    <location>
        <begin position="43"/>
        <end position="257"/>
    </location>
</feature>
<keyword evidence="4" id="KW-1185">Reference proteome</keyword>
<dbReference type="AlphaFoldDB" id="A0A1R3XQ37"/>
<sequence length="461" mass="50857">MPLCAFRPWYHCCLLLSAVATLALQTAAFSQSDPTSKVRIMPLGDSNTEGVRSIEVAPEDRVAYRARLEELLDASPWKGQYEFVGSERGGSAHMLDTRHAGFGGARDEDIATLLQEGEFEFYNSGNYRGPGGGPYLDRYAPDVILLHIGTNWIDASPEAVRDVAAILDQVDLYEQRVGREVPVILAKIILTDGRDPAVDAATRTYNAHVEAMVEERLATGDKITLVDMQDDAGLVYRPEGDGGDMADQLHPNQQGYRKMAQVWYEALAPIVPLPVELTSFRANLAKTEVLLEWATASELDNAYFQVERMQQGQPFSPIGKVEGAGTSSLTHRYTYRDASAPAGVLYYRLRQVDTDGSYAYSRVVTVHRAVPTDFNVRLHPTLSDGSPQAVHISATGFAPSALVDVTLRDAMGRRLHHQVLQARAQGELNDEVRLPLVLSSGLYFWEVSALTKSHTLKLLVR</sequence>
<dbReference type="InterPro" id="IPR013830">
    <property type="entry name" value="SGNH_hydro"/>
</dbReference>
<dbReference type="SUPFAM" id="SSF52266">
    <property type="entry name" value="SGNH hydrolase"/>
    <property type="match status" value="1"/>
</dbReference>
<dbReference type="Gene3D" id="2.60.40.10">
    <property type="entry name" value="Immunoglobulins"/>
    <property type="match status" value="1"/>
</dbReference>
<evidence type="ECO:0000256" key="1">
    <source>
        <dbReference type="SAM" id="SignalP"/>
    </source>
</evidence>
<protein>
    <submittedName>
        <fullName evidence="3">GDSL-like Lipase/Acylhydrolase family protein</fullName>
    </submittedName>
</protein>